<accession>A0A2J6NA33</accession>
<name>A0A2J6NA33_9CREN</name>
<dbReference type="Proteomes" id="UP000237153">
    <property type="component" value="Unassembled WGS sequence"/>
</dbReference>
<evidence type="ECO:0000313" key="2">
    <source>
        <dbReference type="EMBL" id="PMB75747.1"/>
    </source>
</evidence>
<gene>
    <name evidence="2" type="ORF">C0188_02025</name>
</gene>
<sequence length="317" mass="35740">MSKKIDEKLRNVIEFLRSYIIGYEELFELLSISLLSGGHVLIEGPPGSGKTLTARLLALSIGGTFKRIQMTPDMLPSDILGGFFYDIGKGEWIFREGPIFANVIFIDELNRASPRTQSALLEAMQEGRASIEGVTKELPRPNLFIATQMTKSEVGIYPLTPTLLDRFAFSYITNYLETDKEKEVLDKVDAIDEVIKSTSVSPILSIKDILMLQEEIKKVYVDDKIKLYIASIVGELRKKEDMFVIAPSTRASVWLFKGSRALAFLEGNDYVSPDHVKKIARYVLRHRLFFNPEAELKNVTSENIISSVLEKVEVPKV</sequence>
<dbReference type="SMART" id="SM00382">
    <property type="entry name" value="AAA"/>
    <property type="match status" value="1"/>
</dbReference>
<feature type="domain" description="AAA+ ATPase" evidence="1">
    <location>
        <begin position="36"/>
        <end position="179"/>
    </location>
</feature>
<dbReference type="Gene3D" id="3.40.50.300">
    <property type="entry name" value="P-loop containing nucleotide triphosphate hydrolases"/>
    <property type="match status" value="1"/>
</dbReference>
<dbReference type="Pfam" id="PF07726">
    <property type="entry name" value="AAA_3"/>
    <property type="match status" value="1"/>
</dbReference>
<reference evidence="2 3" key="1">
    <citation type="submission" date="2018-01" db="EMBL/GenBank/DDBJ databases">
        <title>Metagenomic assembled genomes from two thermal pools in the Uzon Caldera, Kamchatka, Russia.</title>
        <authorList>
            <person name="Wilkins L."/>
            <person name="Ettinger C."/>
        </authorList>
    </citation>
    <scope>NUCLEOTIDE SEQUENCE [LARGE SCALE GENOMIC DNA]</scope>
    <source>
        <strain evidence="2">ZAV-06</strain>
    </source>
</reference>
<dbReference type="PIRSF" id="PIRSF002849">
    <property type="entry name" value="AAA_ATPase_chaperone_MoxR_prd"/>
    <property type="match status" value="1"/>
</dbReference>
<dbReference type="GO" id="GO:0005524">
    <property type="term" value="F:ATP binding"/>
    <property type="evidence" value="ECO:0007669"/>
    <property type="project" value="InterPro"/>
</dbReference>
<dbReference type="PANTHER" id="PTHR42759:SF5">
    <property type="entry name" value="METHANOL DEHYDROGENASE REGULATOR"/>
    <property type="match status" value="1"/>
</dbReference>
<dbReference type="InterPro" id="IPR003593">
    <property type="entry name" value="AAA+_ATPase"/>
</dbReference>
<evidence type="ECO:0000313" key="3">
    <source>
        <dbReference type="Proteomes" id="UP000237153"/>
    </source>
</evidence>
<dbReference type="EMBL" id="PNIM01000007">
    <property type="protein sequence ID" value="PMB75747.1"/>
    <property type="molecule type" value="Genomic_DNA"/>
</dbReference>
<dbReference type="InterPro" id="IPR050764">
    <property type="entry name" value="CbbQ/NirQ/NorQ/GpvN"/>
</dbReference>
<protein>
    <submittedName>
        <fullName evidence="2">Magnesium chelatase</fullName>
    </submittedName>
</protein>
<dbReference type="InterPro" id="IPR041628">
    <property type="entry name" value="ChlI/MoxR_AAA_lid"/>
</dbReference>
<evidence type="ECO:0000259" key="1">
    <source>
        <dbReference type="SMART" id="SM00382"/>
    </source>
</evidence>
<dbReference type="InterPro" id="IPR027417">
    <property type="entry name" value="P-loop_NTPase"/>
</dbReference>
<dbReference type="Pfam" id="PF17863">
    <property type="entry name" value="AAA_lid_2"/>
    <property type="match status" value="1"/>
</dbReference>
<dbReference type="AlphaFoldDB" id="A0A2J6NA33"/>
<dbReference type="CDD" id="cd00009">
    <property type="entry name" value="AAA"/>
    <property type="match status" value="1"/>
</dbReference>
<comment type="caution">
    <text evidence="2">The sequence shown here is derived from an EMBL/GenBank/DDBJ whole genome shotgun (WGS) entry which is preliminary data.</text>
</comment>
<proteinExistence type="predicted"/>
<dbReference type="SUPFAM" id="SSF52540">
    <property type="entry name" value="P-loop containing nucleoside triphosphate hydrolases"/>
    <property type="match status" value="1"/>
</dbReference>
<dbReference type="InterPro" id="IPR011703">
    <property type="entry name" value="ATPase_AAA-3"/>
</dbReference>
<organism evidence="2 3">
    <name type="scientific">Fervidicoccus fontis</name>
    <dbReference type="NCBI Taxonomy" id="683846"/>
    <lineage>
        <taxon>Archaea</taxon>
        <taxon>Thermoproteota</taxon>
        <taxon>Thermoprotei</taxon>
        <taxon>Fervidicoccales</taxon>
        <taxon>Fervidicoccaceae</taxon>
        <taxon>Fervidicoccus</taxon>
    </lineage>
</organism>
<dbReference type="Gene3D" id="1.10.8.80">
    <property type="entry name" value="Magnesium chelatase subunit I, C-Terminal domain"/>
    <property type="match status" value="1"/>
</dbReference>
<dbReference type="GO" id="GO:0016887">
    <property type="term" value="F:ATP hydrolysis activity"/>
    <property type="evidence" value="ECO:0007669"/>
    <property type="project" value="InterPro"/>
</dbReference>
<dbReference type="PANTHER" id="PTHR42759">
    <property type="entry name" value="MOXR FAMILY PROTEIN"/>
    <property type="match status" value="1"/>
</dbReference>